<dbReference type="GO" id="GO:0006508">
    <property type="term" value="P:proteolysis"/>
    <property type="evidence" value="ECO:0007669"/>
    <property type="project" value="UniProtKB-KW"/>
</dbReference>
<reference evidence="13 14" key="2">
    <citation type="submission" date="2018-11" db="EMBL/GenBank/DDBJ databases">
        <authorList>
            <consortium name="Pathogen Informatics"/>
        </authorList>
    </citation>
    <scope>NUCLEOTIDE SEQUENCE [LARGE SCALE GENOMIC DNA]</scope>
</reference>
<evidence type="ECO:0000256" key="6">
    <source>
        <dbReference type="ARBA" id="ARBA00022729"/>
    </source>
</evidence>
<dbReference type="PANTHER" id="PTHR11705:SF133">
    <property type="entry name" value="PEPTIDASE M14 CARBOXYPEPTIDASE A DOMAIN-CONTAINING PROTEIN"/>
    <property type="match status" value="1"/>
</dbReference>
<comment type="cofactor">
    <cofactor evidence="1">
        <name>Zn(2+)</name>
        <dbReference type="ChEBI" id="CHEBI:29105"/>
    </cofactor>
</comment>
<protein>
    <submittedName>
        <fullName evidence="15">Peptidase_M14 domain-containing protein</fullName>
    </submittedName>
</protein>
<dbReference type="InterPro" id="IPR036990">
    <property type="entry name" value="M14A-like_propep"/>
</dbReference>
<evidence type="ECO:0000256" key="2">
    <source>
        <dbReference type="ARBA" id="ARBA00005988"/>
    </source>
</evidence>
<keyword evidence="4" id="KW-0645">Protease</keyword>
<evidence type="ECO:0000313" key="13">
    <source>
        <dbReference type="EMBL" id="VDM41359.1"/>
    </source>
</evidence>
<comment type="similarity">
    <text evidence="2 11">Belongs to the peptidase M14 family.</text>
</comment>
<evidence type="ECO:0000256" key="7">
    <source>
        <dbReference type="ARBA" id="ARBA00022801"/>
    </source>
</evidence>
<organism evidence="14 15">
    <name type="scientific">Toxocara canis</name>
    <name type="common">Canine roundworm</name>
    <dbReference type="NCBI Taxonomy" id="6265"/>
    <lineage>
        <taxon>Eukaryota</taxon>
        <taxon>Metazoa</taxon>
        <taxon>Ecdysozoa</taxon>
        <taxon>Nematoda</taxon>
        <taxon>Chromadorea</taxon>
        <taxon>Rhabditida</taxon>
        <taxon>Spirurina</taxon>
        <taxon>Ascaridomorpha</taxon>
        <taxon>Ascaridoidea</taxon>
        <taxon>Toxocaridae</taxon>
        <taxon>Toxocara</taxon>
    </lineage>
</organism>
<dbReference type="GO" id="GO:0008270">
    <property type="term" value="F:zinc ion binding"/>
    <property type="evidence" value="ECO:0007669"/>
    <property type="project" value="InterPro"/>
</dbReference>
<dbReference type="PANTHER" id="PTHR11705">
    <property type="entry name" value="PROTEASE FAMILY M14 CARBOXYPEPTIDASE A,B"/>
    <property type="match status" value="1"/>
</dbReference>
<evidence type="ECO:0000256" key="9">
    <source>
        <dbReference type="ARBA" id="ARBA00023049"/>
    </source>
</evidence>
<comment type="caution">
    <text evidence="11">Lacks conserved residue(s) required for the propagation of feature annotation.</text>
</comment>
<dbReference type="GO" id="GO:0004181">
    <property type="term" value="F:metallocarboxypeptidase activity"/>
    <property type="evidence" value="ECO:0007669"/>
    <property type="project" value="InterPro"/>
</dbReference>
<feature type="domain" description="Peptidase M14" evidence="12">
    <location>
        <begin position="103"/>
        <end position="376"/>
    </location>
</feature>
<dbReference type="Proteomes" id="UP000050794">
    <property type="component" value="Unassembled WGS sequence"/>
</dbReference>
<dbReference type="Pfam" id="PF00246">
    <property type="entry name" value="Peptidase_M14"/>
    <property type="match status" value="1"/>
</dbReference>
<dbReference type="InterPro" id="IPR003146">
    <property type="entry name" value="M14A_act_pep"/>
</dbReference>
<evidence type="ECO:0000256" key="11">
    <source>
        <dbReference type="PROSITE-ProRule" id="PRU01379"/>
    </source>
</evidence>
<evidence type="ECO:0000256" key="4">
    <source>
        <dbReference type="ARBA" id="ARBA00022670"/>
    </source>
</evidence>
<keyword evidence="6" id="KW-0732">Signal</keyword>
<evidence type="ECO:0000256" key="3">
    <source>
        <dbReference type="ARBA" id="ARBA00022645"/>
    </source>
</evidence>
<keyword evidence="14" id="KW-1185">Reference proteome</keyword>
<dbReference type="AlphaFoldDB" id="A0A183UNG8"/>
<dbReference type="WBParaSite" id="TCNE_0001003801-mRNA-1">
    <property type="protein sequence ID" value="TCNE_0001003801-mRNA-1"/>
    <property type="gene ID" value="TCNE_0001003801"/>
</dbReference>
<keyword evidence="8" id="KW-0862">Zinc</keyword>
<keyword evidence="5" id="KW-0479">Metal-binding</keyword>
<dbReference type="Pfam" id="PF02244">
    <property type="entry name" value="Propep_M14"/>
    <property type="match status" value="1"/>
</dbReference>
<name>A0A183UNG8_TOXCA</name>
<evidence type="ECO:0000313" key="15">
    <source>
        <dbReference type="WBParaSite" id="TCNE_0001003801-mRNA-1"/>
    </source>
</evidence>
<evidence type="ECO:0000256" key="1">
    <source>
        <dbReference type="ARBA" id="ARBA00001947"/>
    </source>
</evidence>
<dbReference type="SUPFAM" id="SSF53187">
    <property type="entry name" value="Zn-dependent exopeptidases"/>
    <property type="match status" value="1"/>
</dbReference>
<dbReference type="PROSITE" id="PS00133">
    <property type="entry name" value="CARBOXYPEPT_ZN_2"/>
    <property type="match status" value="1"/>
</dbReference>
<dbReference type="Gene3D" id="3.40.630.10">
    <property type="entry name" value="Zn peptidases"/>
    <property type="match status" value="1"/>
</dbReference>
<evidence type="ECO:0000259" key="12">
    <source>
        <dbReference type="PROSITE" id="PS52035"/>
    </source>
</evidence>
<dbReference type="InterPro" id="IPR000834">
    <property type="entry name" value="Peptidase_M14"/>
</dbReference>
<reference evidence="15" key="1">
    <citation type="submission" date="2016-06" db="UniProtKB">
        <authorList>
            <consortium name="WormBaseParasite"/>
        </authorList>
    </citation>
    <scope>IDENTIFICATION</scope>
</reference>
<evidence type="ECO:0000313" key="14">
    <source>
        <dbReference type="Proteomes" id="UP000050794"/>
    </source>
</evidence>
<dbReference type="FunFam" id="3.40.630.10:FF:000084">
    <property type="entry name" value="Carboxypeptidase B2"/>
    <property type="match status" value="1"/>
</dbReference>
<evidence type="ECO:0000256" key="5">
    <source>
        <dbReference type="ARBA" id="ARBA00022723"/>
    </source>
</evidence>
<sequence length="421" mass="48048">MLRYIWQQTSVNAFAVSVSSLFESHHKSSSPYELDFWQPPSHVGAVVDVTVSPEDAYDFAHDLQSKGINFIIAINDLQQAIDDERTENDENYSLTDGSLQFDKYNRFDIIEGYFHKLRSQNSQIVTLVEIGKTHKNRSLTVVKVFGKGSCAKDAIWIDGGTHAHEWISPAAALNIINELVSGYDSNPEIQIVSIDWYILPVMNPDGYEYSQTKNRMWRKNRRLAECRMNNLRTVCCMGVDLNRNFDWFWECELYKCIITASGSSADPCHGTYHGTKSFSGPETKAVKEFLELNPPKAFITLHSYSQMWLIPYSHRRKSYPRDYSNGFGKLHVPYAYLVELRPNSTTYTNGFLLPKCEIKTTSEETWAAIKTIADELNSQSARKSISLIRVTDASQFHSSTHTCEQVTVPVMMMYQGESVLF</sequence>
<dbReference type="PRINTS" id="PR00765">
    <property type="entry name" value="CRBOXYPTASEA"/>
</dbReference>
<dbReference type="Gene3D" id="3.30.70.340">
    <property type="entry name" value="Metallocarboxypeptidase-like"/>
    <property type="match status" value="1"/>
</dbReference>
<keyword evidence="7" id="KW-0378">Hydrolase</keyword>
<dbReference type="InterPro" id="IPR057247">
    <property type="entry name" value="CARBOXYPEPT_ZN_2"/>
</dbReference>
<gene>
    <name evidence="13" type="ORF">TCNE_LOCUS10038</name>
</gene>
<keyword evidence="10" id="KW-1015">Disulfide bond</keyword>
<dbReference type="EMBL" id="UYWY01020368">
    <property type="protein sequence ID" value="VDM41359.1"/>
    <property type="molecule type" value="Genomic_DNA"/>
</dbReference>
<dbReference type="SUPFAM" id="SSF54897">
    <property type="entry name" value="Protease propeptides/inhibitors"/>
    <property type="match status" value="1"/>
</dbReference>
<evidence type="ECO:0000256" key="8">
    <source>
        <dbReference type="ARBA" id="ARBA00022833"/>
    </source>
</evidence>
<keyword evidence="9" id="KW-0482">Metalloprotease</keyword>
<keyword evidence="3" id="KW-0121">Carboxypeptidase</keyword>
<dbReference type="GO" id="GO:0005615">
    <property type="term" value="C:extracellular space"/>
    <property type="evidence" value="ECO:0007669"/>
    <property type="project" value="TreeGrafter"/>
</dbReference>
<dbReference type="PROSITE" id="PS52035">
    <property type="entry name" value="PEPTIDASE_M14"/>
    <property type="match status" value="1"/>
</dbReference>
<accession>A0A183UNG8</accession>
<proteinExistence type="inferred from homology"/>
<evidence type="ECO:0000256" key="10">
    <source>
        <dbReference type="ARBA" id="ARBA00023157"/>
    </source>
</evidence>
<dbReference type="SMART" id="SM00631">
    <property type="entry name" value="Zn_pept"/>
    <property type="match status" value="1"/>
</dbReference>